<gene>
    <name evidence="3" type="primary">Dcdc2c</name>
    <name evidence="3" type="ORF">TNCT_238691</name>
</gene>
<dbReference type="OrthoDB" id="1738954at2759"/>
<dbReference type="PROSITE" id="PS50309">
    <property type="entry name" value="DC"/>
    <property type="match status" value="2"/>
</dbReference>
<evidence type="ECO:0000313" key="3">
    <source>
        <dbReference type="EMBL" id="GFQ98640.1"/>
    </source>
</evidence>
<feature type="compositionally biased region" description="Polar residues" evidence="1">
    <location>
        <begin position="1"/>
        <end position="17"/>
    </location>
</feature>
<dbReference type="EMBL" id="BMAO01034745">
    <property type="protein sequence ID" value="GFQ98640.1"/>
    <property type="molecule type" value="Genomic_DNA"/>
</dbReference>
<dbReference type="AlphaFoldDB" id="A0A8X6JA91"/>
<dbReference type="PANTHER" id="PTHR23004:SF11">
    <property type="entry name" value="PROTEIN RPI-1"/>
    <property type="match status" value="1"/>
</dbReference>
<comment type="caution">
    <text evidence="3">The sequence shown here is derived from an EMBL/GenBank/DDBJ whole genome shotgun (WGS) entry which is preliminary data.</text>
</comment>
<dbReference type="GO" id="GO:0005815">
    <property type="term" value="C:microtubule organizing center"/>
    <property type="evidence" value="ECO:0007669"/>
    <property type="project" value="TreeGrafter"/>
</dbReference>
<evidence type="ECO:0000313" key="4">
    <source>
        <dbReference type="Proteomes" id="UP000887116"/>
    </source>
</evidence>
<protein>
    <submittedName>
        <fullName evidence="3">Doublecortin domain-containing protein 2C</fullName>
    </submittedName>
</protein>
<dbReference type="SMART" id="SM00537">
    <property type="entry name" value="DCX"/>
    <property type="match status" value="2"/>
</dbReference>
<dbReference type="SUPFAM" id="SSF89837">
    <property type="entry name" value="Doublecortin (DC)"/>
    <property type="match status" value="2"/>
</dbReference>
<accession>A0A8X6JA91</accession>
<dbReference type="Gene3D" id="3.10.20.230">
    <property type="entry name" value="Doublecortin domain"/>
    <property type="match status" value="2"/>
</dbReference>
<dbReference type="GO" id="GO:0035556">
    <property type="term" value="P:intracellular signal transduction"/>
    <property type="evidence" value="ECO:0007669"/>
    <property type="project" value="InterPro"/>
</dbReference>
<proteinExistence type="predicted"/>
<keyword evidence="4" id="KW-1185">Reference proteome</keyword>
<dbReference type="GO" id="GO:0005874">
    <property type="term" value="C:microtubule"/>
    <property type="evidence" value="ECO:0007669"/>
    <property type="project" value="TreeGrafter"/>
</dbReference>
<sequence>MSNEITELNESSPTKNSALDPRNRRSCHVRRNDNSNNVMNLPETKWVQIHINGDEHFSGCRCVVNSRYYRNLDMFLSYLTERLQPSFGAIRQLYTPVNGHPVLNLDDLVSRQRYVVAGNERFKKLDFGYSDIGGKRNKRSRLKVKSKFKVTKAKPQCHNALFIYLYQNGNFQMKPQKLNFMILDLESWEAVFKKISEVLKWGPIKRICSLNGKPVRLVEDLVNSQSYVMVGKHEVFKVGYYGCIPQKINSAKILYHHPSQKSSVITTRSSGVHSRSSAQSLRVNRSLLSSKSNRETLVSKTRLMKNLDQNLNNPSKNFDECQYISAYEDLMLKANSAKSDLVTKISLDLDADMGGIFRSKVQNSQTVGAAEIEDGPETLVDLPVDLLEAEEIESFQFDIVFRKTTEHGNADFLSRLPNTSEEFEVKYDITMSQIETLPVTSKELRLETGKNIELSSLLKALREGIVKMKAIARSFVYWENIDKDIEEVCRLSQSYKADPTKAKVHFWEYPSMPSERIHVDFAGPIFEHVFSHR</sequence>
<evidence type="ECO:0000256" key="1">
    <source>
        <dbReference type="SAM" id="MobiDB-lite"/>
    </source>
</evidence>
<feature type="domain" description="Doublecortin" evidence="2">
    <location>
        <begin position="161"/>
        <end position="241"/>
    </location>
</feature>
<feature type="region of interest" description="Disordered" evidence="1">
    <location>
        <begin position="1"/>
        <end position="36"/>
    </location>
</feature>
<dbReference type="Proteomes" id="UP000887116">
    <property type="component" value="Unassembled WGS sequence"/>
</dbReference>
<dbReference type="Pfam" id="PF03607">
    <property type="entry name" value="DCX"/>
    <property type="match status" value="2"/>
</dbReference>
<name>A0A8X6JA91_TRICU</name>
<reference evidence="3" key="1">
    <citation type="submission" date="2020-07" db="EMBL/GenBank/DDBJ databases">
        <title>Multicomponent nature underlies the extraordinary mechanical properties of spider dragline silk.</title>
        <authorList>
            <person name="Kono N."/>
            <person name="Nakamura H."/>
            <person name="Mori M."/>
            <person name="Yoshida Y."/>
            <person name="Ohtoshi R."/>
            <person name="Malay A.D."/>
            <person name="Moran D.A.P."/>
            <person name="Tomita M."/>
            <person name="Numata K."/>
            <person name="Arakawa K."/>
        </authorList>
    </citation>
    <scope>NUCLEOTIDE SEQUENCE</scope>
</reference>
<evidence type="ECO:0000259" key="2">
    <source>
        <dbReference type="PROSITE" id="PS50309"/>
    </source>
</evidence>
<dbReference type="InterPro" id="IPR036572">
    <property type="entry name" value="Doublecortin_dom_sf"/>
</dbReference>
<dbReference type="PANTHER" id="PTHR23004">
    <property type="entry name" value="DOUBLECORTIN DOMAIN CONTAINING 2"/>
    <property type="match status" value="1"/>
</dbReference>
<dbReference type="InterPro" id="IPR003533">
    <property type="entry name" value="Doublecortin_dom"/>
</dbReference>
<feature type="domain" description="Doublecortin" evidence="2">
    <location>
        <begin position="45"/>
        <end position="128"/>
    </location>
</feature>
<organism evidence="3 4">
    <name type="scientific">Trichonephila clavata</name>
    <name type="common">Joro spider</name>
    <name type="synonym">Nephila clavata</name>
    <dbReference type="NCBI Taxonomy" id="2740835"/>
    <lineage>
        <taxon>Eukaryota</taxon>
        <taxon>Metazoa</taxon>
        <taxon>Ecdysozoa</taxon>
        <taxon>Arthropoda</taxon>
        <taxon>Chelicerata</taxon>
        <taxon>Arachnida</taxon>
        <taxon>Araneae</taxon>
        <taxon>Araneomorphae</taxon>
        <taxon>Entelegynae</taxon>
        <taxon>Araneoidea</taxon>
        <taxon>Nephilidae</taxon>
        <taxon>Trichonephila</taxon>
    </lineage>
</organism>